<feature type="transmembrane region" description="Helical" evidence="1">
    <location>
        <begin position="6"/>
        <end position="25"/>
    </location>
</feature>
<evidence type="ECO:0000313" key="2">
    <source>
        <dbReference type="EMBL" id="OXB05170.1"/>
    </source>
</evidence>
<keyword evidence="3" id="KW-1185">Reference proteome</keyword>
<organism evidence="2 3">
    <name type="scientific">Flavobacterium plurextorum</name>
    <dbReference type="NCBI Taxonomy" id="1114867"/>
    <lineage>
        <taxon>Bacteria</taxon>
        <taxon>Pseudomonadati</taxon>
        <taxon>Bacteroidota</taxon>
        <taxon>Flavobacteriia</taxon>
        <taxon>Flavobacteriales</taxon>
        <taxon>Flavobacteriaceae</taxon>
        <taxon>Flavobacterium</taxon>
    </lineage>
</organism>
<protein>
    <submittedName>
        <fullName evidence="2">Uncharacterized protein</fullName>
    </submittedName>
</protein>
<keyword evidence="1" id="KW-1133">Transmembrane helix</keyword>
<evidence type="ECO:0000256" key="1">
    <source>
        <dbReference type="SAM" id="Phobius"/>
    </source>
</evidence>
<name>A0ABX4CSU2_9FLAO</name>
<proteinExistence type="predicted"/>
<dbReference type="RefSeq" id="WP_089058918.1">
    <property type="nucleotide sequence ID" value="NZ_MUHD01000029.1"/>
</dbReference>
<sequence>MDDSNIIALVLGGIGFIISIVSLLFSPKIALKSKRLEKRLEYRFELFQKILELWEFTNQSAIKHDVRPILSEINKLIQLYGYNSEINSFKELVSFYNYYAQNQDEDSRQKLMTKFNDFFSISFNAYRKEIILEKLVD</sequence>
<accession>A0ABX4CSU2</accession>
<dbReference type="Proteomes" id="UP000198381">
    <property type="component" value="Unassembled WGS sequence"/>
</dbReference>
<keyword evidence="1" id="KW-0812">Transmembrane</keyword>
<evidence type="ECO:0000313" key="3">
    <source>
        <dbReference type="Proteomes" id="UP000198381"/>
    </source>
</evidence>
<gene>
    <name evidence="2" type="ORF">B0A81_15815</name>
</gene>
<dbReference type="EMBL" id="MUHD01000029">
    <property type="protein sequence ID" value="OXB05170.1"/>
    <property type="molecule type" value="Genomic_DNA"/>
</dbReference>
<keyword evidence="1" id="KW-0472">Membrane</keyword>
<comment type="caution">
    <text evidence="2">The sequence shown here is derived from an EMBL/GenBank/DDBJ whole genome shotgun (WGS) entry which is preliminary data.</text>
</comment>
<reference evidence="2 3" key="1">
    <citation type="submission" date="2016-11" db="EMBL/GenBank/DDBJ databases">
        <title>Whole genomes of Flavobacteriaceae.</title>
        <authorList>
            <person name="Stine C."/>
            <person name="Li C."/>
            <person name="Tadesse D."/>
        </authorList>
    </citation>
    <scope>NUCLEOTIDE SEQUENCE [LARGE SCALE GENOMIC DNA]</scope>
    <source>
        <strain evidence="2 3">CCUG 60112</strain>
    </source>
</reference>